<comment type="subunit">
    <text evidence="3">Monomer.</text>
</comment>
<comment type="catalytic activity">
    <reaction evidence="3">
        <text>5-enolpyruvoyl-6-hydroxy-2-succinyl-cyclohex-3-ene-1-carboxylate = (1R,6R)-6-hydroxy-2-succinyl-cyclohexa-2,4-diene-1-carboxylate + pyruvate</text>
        <dbReference type="Rhea" id="RHEA:25597"/>
        <dbReference type="ChEBI" id="CHEBI:15361"/>
        <dbReference type="ChEBI" id="CHEBI:58689"/>
        <dbReference type="ChEBI" id="CHEBI:58818"/>
        <dbReference type="EC" id="4.2.99.20"/>
    </reaction>
</comment>
<gene>
    <name evidence="3" type="primary">menH</name>
    <name evidence="5" type="ORF">R54876_GBNLAHCA_00397</name>
</gene>
<sequence length="273" mass="31358">MIEKRILTVNGYQYELTGYQENPGQQVWFCLHGFMGSGSDFKALARYLPGTVWTLDLPGYGYHAPQVSRQRLTMATQIADLKAIFKEMNWQQLNLLGYSMGGRLALGLSLALSDGVVQKLILESSTAGIQEVKGRERRQILDRQRALKIRQDYESFVKNWENLSLFASQKRLSSSQRSRIRQHRLNQNRENMARSLEMMGTGFQDNFWPRLNEITIPVILLTGELDSKFRAIGESMVKQLPNAHQVVVPNRGHNIYLEDPKSFCEVLKRYVSD</sequence>
<dbReference type="PANTHER" id="PTHR42916">
    <property type="entry name" value="2-SUCCINYL-5-ENOLPYRUVYL-6-HYDROXY-3-CYCLOHEXENE-1-CARBOXYLATE SYNTHASE"/>
    <property type="match status" value="1"/>
</dbReference>
<evidence type="ECO:0000256" key="3">
    <source>
        <dbReference type="HAMAP-Rule" id="MF_01660"/>
    </source>
</evidence>
<dbReference type="NCBIfam" id="TIGR03695">
    <property type="entry name" value="menH_SHCHC"/>
    <property type="match status" value="1"/>
</dbReference>
<dbReference type="EC" id="4.2.99.20" evidence="3"/>
<dbReference type="InterPro" id="IPR022485">
    <property type="entry name" value="SHCHC_synthase_MenH"/>
</dbReference>
<comment type="caution">
    <text evidence="5">The sequence shown here is derived from an EMBL/GenBank/DDBJ whole genome shotgun (WGS) entry which is preliminary data.</text>
</comment>
<proteinExistence type="inferred from homology"/>
<dbReference type="InterPro" id="IPR000073">
    <property type="entry name" value="AB_hydrolase_1"/>
</dbReference>
<dbReference type="SUPFAM" id="SSF53474">
    <property type="entry name" value="alpha/beta-Hydrolases"/>
    <property type="match status" value="1"/>
</dbReference>
<dbReference type="GO" id="GO:0070205">
    <property type="term" value="F:2-succinyl-6-hydroxy-2,4-cyclohexadiene-1-carboxylate synthase activity"/>
    <property type="evidence" value="ECO:0007669"/>
    <property type="project" value="UniProtKB-EC"/>
</dbReference>
<comment type="similarity">
    <text evidence="3">Belongs to the AB hydrolase superfamily. MenH family.</text>
</comment>
<comment type="pathway">
    <text evidence="3">Quinol/quinone metabolism; menaquinone biosynthesis.</text>
</comment>
<dbReference type="RefSeq" id="WP_349641387.1">
    <property type="nucleotide sequence ID" value="NZ_CAWVOH010000001.1"/>
</dbReference>
<reference evidence="5 6" key="1">
    <citation type="submission" date="2024-01" db="EMBL/GenBank/DDBJ databases">
        <authorList>
            <person name="Botero Cardona J."/>
        </authorList>
    </citation>
    <scope>NUCLEOTIDE SEQUENCE [LARGE SCALE GENOMIC DNA]</scope>
    <source>
        <strain evidence="5 6">LMG 33000</strain>
    </source>
</reference>
<accession>A0ABP0EPL2</accession>
<comment type="function">
    <text evidence="3">Catalyzes a proton abstraction reaction that results in 2,5-elimination of pyruvate from 2-succinyl-5-enolpyruvyl-6-hydroxy-3-cyclohexene-1-carboxylate (SEPHCHC) and the formation of 2-succinyl-6-hydroxy-2,4-cyclohexadiene-1-carboxylate (SHCHC).</text>
</comment>
<keyword evidence="2 3" id="KW-0456">Lyase</keyword>
<dbReference type="EMBL" id="CAWVOH010000001">
    <property type="protein sequence ID" value="CAK8053838.1"/>
    <property type="molecule type" value="Genomic_DNA"/>
</dbReference>
<evidence type="ECO:0000256" key="2">
    <source>
        <dbReference type="ARBA" id="ARBA00023239"/>
    </source>
</evidence>
<keyword evidence="6" id="KW-1185">Reference proteome</keyword>
<dbReference type="PANTHER" id="PTHR42916:SF1">
    <property type="entry name" value="PROTEIN PHYLLO, CHLOROPLASTIC"/>
    <property type="match status" value="1"/>
</dbReference>
<feature type="domain" description="AB hydrolase-1" evidence="4">
    <location>
        <begin position="30"/>
        <end position="260"/>
    </location>
</feature>
<evidence type="ECO:0000313" key="5">
    <source>
        <dbReference type="EMBL" id="CAK8053838.1"/>
    </source>
</evidence>
<keyword evidence="1 3" id="KW-0474">Menaquinone biosynthesis</keyword>
<name>A0ABP0EPL2_9LACO</name>
<dbReference type="Pfam" id="PF00561">
    <property type="entry name" value="Abhydrolase_1"/>
    <property type="match status" value="1"/>
</dbReference>
<keyword evidence="5" id="KW-0378">Hydrolase</keyword>
<comment type="pathway">
    <text evidence="3">Quinol/quinone metabolism; 1,4-dihydroxy-2-naphthoate biosynthesis; 1,4-dihydroxy-2-naphthoate from chorismate: step 3/7.</text>
</comment>
<protein>
    <recommendedName>
        <fullName evidence="3">Putative 2-succinyl-6-hydroxy-2,4-cyclohexadiene-1-carboxylate synthase</fullName>
        <shortName evidence="3">SHCHC synthase</shortName>
        <ecNumber evidence="3">4.2.99.20</ecNumber>
    </recommendedName>
</protein>
<dbReference type="InterPro" id="IPR029058">
    <property type="entry name" value="AB_hydrolase_fold"/>
</dbReference>
<dbReference type="Gene3D" id="3.40.50.1820">
    <property type="entry name" value="alpha/beta hydrolase"/>
    <property type="match status" value="1"/>
</dbReference>
<organism evidence="5 6">
    <name type="scientific">Eupransor demetentiae</name>
    <dbReference type="NCBI Taxonomy" id="3109584"/>
    <lineage>
        <taxon>Bacteria</taxon>
        <taxon>Bacillati</taxon>
        <taxon>Bacillota</taxon>
        <taxon>Bacilli</taxon>
        <taxon>Lactobacillales</taxon>
        <taxon>Lactobacillaceae</taxon>
        <taxon>Eupransor</taxon>
    </lineage>
</organism>
<evidence type="ECO:0000259" key="4">
    <source>
        <dbReference type="Pfam" id="PF00561"/>
    </source>
</evidence>
<dbReference type="HAMAP" id="MF_01660">
    <property type="entry name" value="MenH"/>
    <property type="match status" value="1"/>
</dbReference>
<evidence type="ECO:0000313" key="6">
    <source>
        <dbReference type="Proteomes" id="UP001314241"/>
    </source>
</evidence>
<dbReference type="Proteomes" id="UP001314241">
    <property type="component" value="Unassembled WGS sequence"/>
</dbReference>
<evidence type="ECO:0000256" key="1">
    <source>
        <dbReference type="ARBA" id="ARBA00022428"/>
    </source>
</evidence>
<dbReference type="GO" id="GO:0016787">
    <property type="term" value="F:hydrolase activity"/>
    <property type="evidence" value="ECO:0007669"/>
    <property type="project" value="UniProtKB-KW"/>
</dbReference>